<name>A0A917L075_9ACTN</name>
<evidence type="ECO:0000313" key="2">
    <source>
        <dbReference type="Proteomes" id="UP000625682"/>
    </source>
</evidence>
<organism evidence="1 2">
    <name type="scientific">Streptomyces lacrimifluminis</name>
    <dbReference type="NCBI Taxonomy" id="1500077"/>
    <lineage>
        <taxon>Bacteria</taxon>
        <taxon>Bacillati</taxon>
        <taxon>Actinomycetota</taxon>
        <taxon>Actinomycetes</taxon>
        <taxon>Kitasatosporales</taxon>
        <taxon>Streptomycetaceae</taxon>
        <taxon>Streptomyces</taxon>
    </lineage>
</organism>
<dbReference type="Proteomes" id="UP000625682">
    <property type="component" value="Unassembled WGS sequence"/>
</dbReference>
<dbReference type="EMBL" id="BMMU01000012">
    <property type="protein sequence ID" value="GGJ38615.1"/>
    <property type="molecule type" value="Genomic_DNA"/>
</dbReference>
<protein>
    <submittedName>
        <fullName evidence="1">Uncharacterized protein</fullName>
    </submittedName>
</protein>
<keyword evidence="2" id="KW-1185">Reference proteome</keyword>
<proteinExistence type="predicted"/>
<dbReference type="AlphaFoldDB" id="A0A917L075"/>
<reference evidence="1" key="1">
    <citation type="journal article" date="2014" name="Int. J. Syst. Evol. Microbiol.">
        <title>Complete genome sequence of Corynebacterium casei LMG S-19264T (=DSM 44701T), isolated from a smear-ripened cheese.</title>
        <authorList>
            <consortium name="US DOE Joint Genome Institute (JGI-PGF)"/>
            <person name="Walter F."/>
            <person name="Albersmeier A."/>
            <person name="Kalinowski J."/>
            <person name="Ruckert C."/>
        </authorList>
    </citation>
    <scope>NUCLEOTIDE SEQUENCE</scope>
    <source>
        <strain evidence="1">CGMCC 4.7272</strain>
    </source>
</reference>
<sequence length="59" mass="5901">MSVWRSADVVVIGGGVMGTSARSARTGPDGIVFCNGVGLGVQDAAMAWAVVHGARGEGR</sequence>
<comment type="caution">
    <text evidence="1">The sequence shown here is derived from an EMBL/GenBank/DDBJ whole genome shotgun (WGS) entry which is preliminary data.</text>
</comment>
<evidence type="ECO:0000313" key="1">
    <source>
        <dbReference type="EMBL" id="GGJ38615.1"/>
    </source>
</evidence>
<accession>A0A917L075</accession>
<dbReference type="RefSeq" id="WP_189148667.1">
    <property type="nucleotide sequence ID" value="NZ_BAABER010000011.1"/>
</dbReference>
<gene>
    <name evidence="1" type="ORF">GCM10012282_39220</name>
</gene>
<reference evidence="1" key="2">
    <citation type="submission" date="2020-09" db="EMBL/GenBank/DDBJ databases">
        <authorList>
            <person name="Sun Q."/>
            <person name="Zhou Y."/>
        </authorList>
    </citation>
    <scope>NUCLEOTIDE SEQUENCE</scope>
    <source>
        <strain evidence="1">CGMCC 4.7272</strain>
    </source>
</reference>